<sequence length="197" mass="23004">MFIITLNINLSLVEVKHQISFNHLLAIMNGLDDNYFDEDRRNTTIIIKDKIIRGPGNNIFHQQSFENRIEFKDCVFEVGFMFGPSKFKGSIYFSNCVFKDGIWWQNCEFGEFFVFSKCMLYKSINISAFDCYRFHFDDCVIYDMLVLAEGVIKRSENRTYGRMGGSFSNVKAEHIRLLNNDLGSLSITYHYIGKIEV</sequence>
<evidence type="ECO:0000313" key="1">
    <source>
        <dbReference type="EMBL" id="RNI27537.1"/>
    </source>
</evidence>
<accession>A0A3M9MQR3</accession>
<organism evidence="1 2">
    <name type="scientific">Rufibacter immobilis</name>
    <dbReference type="NCBI Taxonomy" id="1348778"/>
    <lineage>
        <taxon>Bacteria</taxon>
        <taxon>Pseudomonadati</taxon>
        <taxon>Bacteroidota</taxon>
        <taxon>Cytophagia</taxon>
        <taxon>Cytophagales</taxon>
        <taxon>Hymenobacteraceae</taxon>
        <taxon>Rufibacter</taxon>
    </lineage>
</organism>
<comment type="caution">
    <text evidence="1">The sequence shown here is derived from an EMBL/GenBank/DDBJ whole genome shotgun (WGS) entry which is preliminary data.</text>
</comment>
<dbReference type="AlphaFoldDB" id="A0A3M9MQR3"/>
<protein>
    <recommendedName>
        <fullName evidence="3">Pentapeptide repeat-containing protein</fullName>
    </recommendedName>
</protein>
<proteinExistence type="predicted"/>
<name>A0A3M9MQR3_9BACT</name>
<dbReference type="EMBL" id="RJJE01000017">
    <property type="protein sequence ID" value="RNI27537.1"/>
    <property type="molecule type" value="Genomic_DNA"/>
</dbReference>
<dbReference type="Proteomes" id="UP000271010">
    <property type="component" value="Unassembled WGS sequence"/>
</dbReference>
<evidence type="ECO:0000313" key="2">
    <source>
        <dbReference type="Proteomes" id="UP000271010"/>
    </source>
</evidence>
<gene>
    <name evidence="1" type="ORF">EFA69_15540</name>
</gene>
<reference evidence="1 2" key="1">
    <citation type="submission" date="2018-11" db="EMBL/GenBank/DDBJ databases">
        <title>Rufibacter latericius sp. nov., isolated from water in Baiyang Lake.</title>
        <authorList>
            <person name="Yang Y."/>
        </authorList>
    </citation>
    <scope>NUCLEOTIDE SEQUENCE [LARGE SCALE GENOMIC DNA]</scope>
    <source>
        <strain evidence="1 2">MCC P1</strain>
    </source>
</reference>
<evidence type="ECO:0008006" key="3">
    <source>
        <dbReference type="Google" id="ProtNLM"/>
    </source>
</evidence>
<keyword evidence="2" id="KW-1185">Reference proteome</keyword>